<dbReference type="AlphaFoldDB" id="A0A426ZIQ6"/>
<name>A0A426ZIQ6_ENSVE</name>
<evidence type="ECO:0000313" key="2">
    <source>
        <dbReference type="Proteomes" id="UP000287651"/>
    </source>
</evidence>
<dbReference type="EMBL" id="AMZH03006430">
    <property type="protein sequence ID" value="RRT63858.1"/>
    <property type="molecule type" value="Genomic_DNA"/>
</dbReference>
<reference evidence="1 2" key="1">
    <citation type="journal article" date="2014" name="Agronomy (Basel)">
        <title>A Draft Genome Sequence for Ensete ventricosum, the Drought-Tolerant Tree Against Hunger.</title>
        <authorList>
            <person name="Harrison J."/>
            <person name="Moore K.A."/>
            <person name="Paszkiewicz K."/>
            <person name="Jones T."/>
            <person name="Grant M."/>
            <person name="Ambacheew D."/>
            <person name="Muzemil S."/>
            <person name="Studholme D.J."/>
        </authorList>
    </citation>
    <scope>NUCLEOTIDE SEQUENCE [LARGE SCALE GENOMIC DNA]</scope>
</reference>
<comment type="caution">
    <text evidence="1">The sequence shown here is derived from an EMBL/GenBank/DDBJ whole genome shotgun (WGS) entry which is preliminary data.</text>
</comment>
<feature type="non-terminal residue" evidence="1">
    <location>
        <position position="1"/>
    </location>
</feature>
<accession>A0A426ZIQ6</accession>
<dbReference type="Proteomes" id="UP000287651">
    <property type="component" value="Unassembled WGS sequence"/>
</dbReference>
<organism evidence="1 2">
    <name type="scientific">Ensete ventricosum</name>
    <name type="common">Abyssinian banana</name>
    <name type="synonym">Musa ensete</name>
    <dbReference type="NCBI Taxonomy" id="4639"/>
    <lineage>
        <taxon>Eukaryota</taxon>
        <taxon>Viridiplantae</taxon>
        <taxon>Streptophyta</taxon>
        <taxon>Embryophyta</taxon>
        <taxon>Tracheophyta</taxon>
        <taxon>Spermatophyta</taxon>
        <taxon>Magnoliopsida</taxon>
        <taxon>Liliopsida</taxon>
        <taxon>Zingiberales</taxon>
        <taxon>Musaceae</taxon>
        <taxon>Ensete</taxon>
    </lineage>
</organism>
<gene>
    <name evidence="1" type="ORF">B296_00042363</name>
</gene>
<protein>
    <submittedName>
        <fullName evidence="1">Uncharacterized protein</fullName>
    </submittedName>
</protein>
<evidence type="ECO:0000313" key="1">
    <source>
        <dbReference type="EMBL" id="RRT63858.1"/>
    </source>
</evidence>
<proteinExistence type="predicted"/>
<sequence length="96" mass="10994">EVSFSSPCADEKSSRLLPARVRRSRRCFPLFLVASNEEKTTAKKLSPCEVLLIRGAIPRFSTCRHLRQPSHHFAVRGRHRMRFSLFLVFLPSSQPG</sequence>